<feature type="domain" description="DUF4340" evidence="2">
    <location>
        <begin position="78"/>
        <end position="235"/>
    </location>
</feature>
<feature type="region of interest" description="Disordered" evidence="1">
    <location>
        <begin position="334"/>
        <end position="362"/>
    </location>
</feature>
<keyword evidence="4" id="KW-1185">Reference proteome</keyword>
<sequence>MRWFTTILLLVLVAGAAVWLWKGDSLAPSLGFGPPAAVVDSPVEESLGYLKADEVTAVTLTNGGDTLSLVRGANGTWTQPGNWPVRQDEAKALVAALTTLKSRFQPITTDGDYKPLGLDASQKPITVKLDRGDRTTTLVLGRPTAKADEPEYARPTYIKVNGHPDVLRFDSDLMQVVARKPEEYRRKQLFPEFERVKLNGGEPANPGQPLSGGRVAVVNNDITAIKLESGPDGVALKRVAPNPVPKADRDATGEPSLQANKLALAWELDAIGAGKAYTSLRDRLDPAKLRGVVTAIPELWVEQFLPAKPATETGLDKPLHVLTVTRATGPTTLKVGKQSRKIEKDGPPPPPAQPFAPPPPPSPKIIEAYHYASIDGLDLLFEVKADKFPDLFPKLEDLRDANLARFEADEVTKVEVALKGQPPITLTKKKGNKAADKDDEKQDRWYVGDVLAEAGKVTELLDSLGKLEAKNPPGPMDPLIVAEKPTGDRPVIDNPTPKMIADLGLDGSSSLTLTVQEKSPEGQTPPAPRTIKYLIGKDDVEKKKLNVQVAGWNRVNVVADDVKKLIDRPTLAYRGRRLFDTVEAKLTGVTVTKPGGDFALQQTDAKWKLTKPLAIDADAAKASQLTGDLSRLEVTEYVDDAPKLEDLDKKYGLKTPALTVQLAFAGGKDEKLEIGSSPEFKPEYYARRNGTGSVFTVPKATIDTLKDGALAFLPLQLWSVPPDKVASVEVQRDEGKETYKLTQDAGSWKITGPFDAPAAFLATQPLAAAVANVRAEKYDAATADPAKHGLDKPAMKLVVSYKEAKADDPKVEQAVTRTLLIGKPADVPNTRYAKLADGPNTAVFVMTDALVKDVDKSALELLDKSILVQDPAKLTKVQIVGPKAEENVTLVKDDKGAWKADGANFTPDAPTVQMLAAFAARPSVQKIAAYGPAAKWADYGLDKPEYTITATFTDMGKPTVHTIKLGKPDGKARFVRVDDGPAVGVLAPIAAEALARGKLDFADRSLLTFDPPALMAFTRKKGADELEIVQGATVGWDIVKPAKLKADQAILDDLSEQLSRLRATKVAAYGTKDLKPFGLDEPTATITLKVLKADKPEDKVLKVGKPVDEKQPTGDRYAMVDGKADVTVGVLPAALANRLLGDPLKFRDRALARFQKVDRIEMTRGDRTVTFADVNGTWKVVKPVEAEAEQADIDELINALAKLQADELEADKPKDLKPYGLDKPTVKWVLKNGDTEAMSLLVGSKKDGRAFVKLEKGDLVGLLDPSLTAKVTGEYRKRAVWTGIDASQVENVEIKAGDSTVQLTKVGMAWADTAKPTDIIDAGKVSELLDALAGLKALRYASDKDADLKLYGLQPPQRTITISQRGGVTKTLQIGREEGGSNGSRLYARVDEKGRTDVFVLSEADTQKLTRDRAAFAGKK</sequence>
<dbReference type="Proteomes" id="UP000324974">
    <property type="component" value="Chromosome"/>
</dbReference>
<protein>
    <submittedName>
        <fullName evidence="3">DUF4340 domain-containing protein</fullName>
    </submittedName>
</protein>
<dbReference type="OrthoDB" id="222225at2"/>
<feature type="compositionally biased region" description="Pro residues" evidence="1">
    <location>
        <begin position="347"/>
        <end position="362"/>
    </location>
</feature>
<evidence type="ECO:0000256" key="1">
    <source>
        <dbReference type="SAM" id="MobiDB-lite"/>
    </source>
</evidence>
<dbReference type="Pfam" id="PF14238">
    <property type="entry name" value="DUF4340"/>
    <property type="match status" value="6"/>
</dbReference>
<evidence type="ECO:0000313" key="3">
    <source>
        <dbReference type="EMBL" id="QEL13579.1"/>
    </source>
</evidence>
<feature type="domain" description="DUF4340" evidence="2">
    <location>
        <begin position="903"/>
        <end position="1030"/>
    </location>
</feature>
<dbReference type="InterPro" id="IPR025641">
    <property type="entry name" value="DUF4340"/>
</dbReference>
<feature type="domain" description="DUF4340" evidence="2">
    <location>
        <begin position="748"/>
        <end position="900"/>
    </location>
</feature>
<dbReference type="KEGG" id="lrs:PX52LOC_00437"/>
<feature type="domain" description="DUF4340" evidence="2">
    <location>
        <begin position="1036"/>
        <end position="1163"/>
    </location>
</feature>
<gene>
    <name evidence="3" type="ORF">PX52LOC_00437</name>
</gene>
<accession>A0A5C1A3D7</accession>
<name>A0A5C1A3D7_9BACT</name>
<feature type="domain" description="DUF4340" evidence="2">
    <location>
        <begin position="1178"/>
        <end position="1343"/>
    </location>
</feature>
<dbReference type="EMBL" id="CP042425">
    <property type="protein sequence ID" value="QEL13579.1"/>
    <property type="molecule type" value="Genomic_DNA"/>
</dbReference>
<reference evidence="4" key="1">
    <citation type="submission" date="2019-08" db="EMBL/GenBank/DDBJ databases">
        <title>Limnoglobus roseus gen. nov., sp. nov., a novel freshwater planctomycete with a giant genome from the family Gemmataceae.</title>
        <authorList>
            <person name="Kulichevskaya I.S."/>
            <person name="Naumoff D.G."/>
            <person name="Miroshnikov K."/>
            <person name="Ivanova A."/>
            <person name="Philippov D.A."/>
            <person name="Hakobyan A."/>
            <person name="Rijpstra I.C."/>
            <person name="Sinninghe Damste J.S."/>
            <person name="Liesack W."/>
            <person name="Dedysh S.N."/>
        </authorList>
    </citation>
    <scope>NUCLEOTIDE SEQUENCE [LARGE SCALE GENOMIC DNA]</scope>
    <source>
        <strain evidence="4">PX52</strain>
    </source>
</reference>
<proteinExistence type="predicted"/>
<organism evidence="3 4">
    <name type="scientific">Limnoglobus roseus</name>
    <dbReference type="NCBI Taxonomy" id="2598579"/>
    <lineage>
        <taxon>Bacteria</taxon>
        <taxon>Pseudomonadati</taxon>
        <taxon>Planctomycetota</taxon>
        <taxon>Planctomycetia</taxon>
        <taxon>Gemmatales</taxon>
        <taxon>Gemmataceae</taxon>
        <taxon>Limnoglobus</taxon>
    </lineage>
</organism>
<evidence type="ECO:0000259" key="2">
    <source>
        <dbReference type="Pfam" id="PF14238"/>
    </source>
</evidence>
<feature type="domain" description="DUF4340" evidence="2">
    <location>
        <begin position="649"/>
        <end position="744"/>
    </location>
</feature>
<dbReference type="RefSeq" id="WP_149108540.1">
    <property type="nucleotide sequence ID" value="NZ_CP042425.1"/>
</dbReference>
<evidence type="ECO:0000313" key="4">
    <source>
        <dbReference type="Proteomes" id="UP000324974"/>
    </source>
</evidence>